<dbReference type="InterPro" id="IPR041623">
    <property type="entry name" value="NOG1_N"/>
</dbReference>
<dbReference type="eggNOG" id="arCOG00352">
    <property type="taxonomic scope" value="Archaea"/>
</dbReference>
<dbReference type="Gene3D" id="1.20.120.1190">
    <property type="match status" value="1"/>
</dbReference>
<dbReference type="InterPro" id="IPR027417">
    <property type="entry name" value="P-loop_NTPase"/>
</dbReference>
<sequence>MTMQFKIPTVLRSQEIIDKSFSRASKIEEPYFPDKVERIKKEVQDRISAIESISCSHLDKLVKRFPSIERMHPFYRSLIDLMFDVDQYKIALSKVDATSANIKRISTEYIRKLRPVKDVGNANQIMRAYYGRFASLIEDLNETLLFLGRCRDYIRKLPEVRTDLKTYIIAGMPNVGKSSLLASLTTAKPKIASYPFTTKNVIIGYNESGSERIQFIDTPGILDRDFSEMNEIEKNAILAIRFIEGKIIFLFDYSTESLYTREQQEHLYEQIKNNINPNIIRVQTKLDISTEKVENIAISVNIESGLEPLRKIIFDGGVIDVRGRN</sequence>
<dbReference type="Pfam" id="PF17835">
    <property type="entry name" value="NOG1_N"/>
    <property type="match status" value="1"/>
</dbReference>
<dbReference type="CDD" id="cd01897">
    <property type="entry name" value="NOG"/>
    <property type="match status" value="1"/>
</dbReference>
<keyword evidence="4" id="KW-1185">Reference proteome</keyword>
<feature type="domain" description="NOG1 N-terminal helical" evidence="2">
    <location>
        <begin position="6"/>
        <end position="160"/>
    </location>
</feature>
<evidence type="ECO:0000313" key="3">
    <source>
        <dbReference type="EMBL" id="BAB60251.1"/>
    </source>
</evidence>
<dbReference type="EMBL" id="BA000011">
    <property type="protein sequence ID" value="BAB60251.1"/>
    <property type="molecule type" value="Genomic_DNA"/>
</dbReference>
<dbReference type="InterPro" id="IPR006073">
    <property type="entry name" value="GTP-bd"/>
</dbReference>
<dbReference type="PhylomeDB" id="Q979Q1"/>
<dbReference type="SUPFAM" id="SSF52540">
    <property type="entry name" value="P-loop containing nucleoside triphosphate hydrolases"/>
    <property type="match status" value="1"/>
</dbReference>
<dbReference type="PRINTS" id="PR00326">
    <property type="entry name" value="GTP1OBG"/>
</dbReference>
<dbReference type="RefSeq" id="WP_010917343.1">
    <property type="nucleotide sequence ID" value="NC_002689.2"/>
</dbReference>
<dbReference type="Proteomes" id="UP000001017">
    <property type="component" value="Chromosome"/>
</dbReference>
<dbReference type="PANTHER" id="PTHR45759">
    <property type="entry name" value="NUCLEOLAR GTP-BINDING PROTEIN 1"/>
    <property type="match status" value="1"/>
</dbReference>
<dbReference type="STRING" id="273116.gene:9381908"/>
<organism evidence="3 4">
    <name type="scientific">Thermoplasma volcanium (strain ATCC 51530 / DSM 4299 / JCM 9571 / NBRC 15438 / GSS1)</name>
    <dbReference type="NCBI Taxonomy" id="273116"/>
    <lineage>
        <taxon>Archaea</taxon>
        <taxon>Methanobacteriati</taxon>
        <taxon>Thermoplasmatota</taxon>
        <taxon>Thermoplasmata</taxon>
        <taxon>Thermoplasmatales</taxon>
        <taxon>Thermoplasmataceae</taxon>
        <taxon>Thermoplasma</taxon>
    </lineage>
</organism>
<feature type="domain" description="G" evidence="1">
    <location>
        <begin position="168"/>
        <end position="277"/>
    </location>
</feature>
<dbReference type="Gene3D" id="3.40.50.300">
    <property type="entry name" value="P-loop containing nucleotide triphosphate hydrolases"/>
    <property type="match status" value="1"/>
</dbReference>
<dbReference type="Pfam" id="PF01926">
    <property type="entry name" value="MMR_HSR1"/>
    <property type="match status" value="1"/>
</dbReference>
<reference evidence="3 4" key="1">
    <citation type="journal article" date="1999" name="Proc. Jpn. Acad.">
        <title>Determination of the complete genomic DNA sequence of Thermoplasma volvanium GSS1.</title>
        <authorList>
            <person name="Kawashima T."/>
            <person name="Yamamoto Y."/>
            <person name="Aramaki H."/>
            <person name="Nunoshiba T."/>
            <person name="Kawamoto T."/>
            <person name="Watanabe K."/>
            <person name="Yamazaki M."/>
            <person name="Kanehori K."/>
            <person name="Amano N."/>
            <person name="Ohya Y."/>
            <person name="Makino K."/>
            <person name="Suzuki M."/>
        </authorList>
    </citation>
    <scope>NUCLEOTIDE SEQUENCE [LARGE SCALE GENOMIC DNA]</scope>
    <source>
        <strain evidence="4">ATCC 51530 / DSM 4299 / JCM 9571 / NBRC 15438 / GSS1</strain>
    </source>
</reference>
<evidence type="ECO:0000259" key="1">
    <source>
        <dbReference type="Pfam" id="PF01926"/>
    </source>
</evidence>
<dbReference type="AlphaFoldDB" id="Q979Q1"/>
<dbReference type="OrthoDB" id="147673at2157"/>
<dbReference type="KEGG" id="tvo:TVG1142262"/>
<dbReference type="GO" id="GO:0005525">
    <property type="term" value="F:GTP binding"/>
    <property type="evidence" value="ECO:0007669"/>
    <property type="project" value="InterPro"/>
</dbReference>
<dbReference type="DNASU" id="1441225"/>
<name>Q979Q1_THEVO</name>
<gene>
    <name evidence="3" type="ORF">TVG1142262</name>
</gene>
<evidence type="ECO:0000259" key="2">
    <source>
        <dbReference type="Pfam" id="PF17835"/>
    </source>
</evidence>
<dbReference type="HOGENOM" id="CLU_011784_0_0_2"/>
<dbReference type="PaxDb" id="273116-14325347"/>
<reference evidence="3 4" key="2">
    <citation type="journal article" date="2000" name="Proc. Natl. Acad. Sci. U.S.A.">
        <title>Archaeal adaptation to higher temperatures revealed by genomic sequence of Thermoplasma volcanium.</title>
        <authorList>
            <person name="Kawashima T."/>
            <person name="Amano N."/>
            <person name="Koike H."/>
            <person name="Makino S."/>
            <person name="Higuchi S."/>
            <person name="Kawashima-Ohya Y."/>
            <person name="Watanabe K."/>
            <person name="Yamazaki M."/>
            <person name="Kanehori K."/>
            <person name="Kawamoto T."/>
            <person name="Nunoshiba T."/>
            <person name="Yamamoto Y."/>
            <person name="Aramaki H."/>
            <person name="Makino K."/>
            <person name="Suzuki M."/>
        </authorList>
    </citation>
    <scope>NUCLEOTIDE SEQUENCE [LARGE SCALE GENOMIC DNA]</scope>
    <source>
        <strain evidence="4">ATCC 51530 / DSM 4299 / JCM 9571 / NBRC 15438 / GSS1</strain>
    </source>
</reference>
<evidence type="ECO:0000313" key="4">
    <source>
        <dbReference type="Proteomes" id="UP000001017"/>
    </source>
</evidence>
<protein>
    <submittedName>
        <fullName evidence="3">GTP-binding protein</fullName>
    </submittedName>
</protein>
<dbReference type="GeneID" id="1441225"/>
<proteinExistence type="predicted"/>
<accession>Q979Q1</accession>